<evidence type="ECO:0000313" key="4">
    <source>
        <dbReference type="Proteomes" id="UP000765509"/>
    </source>
</evidence>
<dbReference type="GO" id="GO:0005634">
    <property type="term" value="C:nucleus"/>
    <property type="evidence" value="ECO:0007669"/>
    <property type="project" value="UniProtKB-ARBA"/>
</dbReference>
<evidence type="ECO:0000313" key="3">
    <source>
        <dbReference type="EMBL" id="MBW0485921.1"/>
    </source>
</evidence>
<dbReference type="InterPro" id="IPR001584">
    <property type="entry name" value="Integrase_cat-core"/>
</dbReference>
<dbReference type="InterPro" id="IPR036397">
    <property type="entry name" value="RNaseH_sf"/>
</dbReference>
<name>A0A9Q3GZR4_9BASI</name>
<protein>
    <recommendedName>
        <fullName evidence="2">Integrase catalytic domain-containing protein</fullName>
    </recommendedName>
</protein>
<dbReference type="EMBL" id="AVOT02008392">
    <property type="protein sequence ID" value="MBW0485921.1"/>
    <property type="molecule type" value="Genomic_DNA"/>
</dbReference>
<organism evidence="3 4">
    <name type="scientific">Austropuccinia psidii MF-1</name>
    <dbReference type="NCBI Taxonomy" id="1389203"/>
    <lineage>
        <taxon>Eukaryota</taxon>
        <taxon>Fungi</taxon>
        <taxon>Dikarya</taxon>
        <taxon>Basidiomycota</taxon>
        <taxon>Pucciniomycotina</taxon>
        <taxon>Pucciniomycetes</taxon>
        <taxon>Pucciniales</taxon>
        <taxon>Sphaerophragmiaceae</taxon>
        <taxon>Austropuccinia</taxon>
    </lineage>
</organism>
<evidence type="ECO:0000256" key="1">
    <source>
        <dbReference type="ARBA" id="ARBA00022884"/>
    </source>
</evidence>
<evidence type="ECO:0000259" key="2">
    <source>
        <dbReference type="PROSITE" id="PS50994"/>
    </source>
</evidence>
<feature type="domain" description="Integrase catalytic" evidence="2">
    <location>
        <begin position="1"/>
        <end position="94"/>
    </location>
</feature>
<keyword evidence="1" id="KW-0694">RNA-binding</keyword>
<dbReference type="Proteomes" id="UP000765509">
    <property type="component" value="Unassembled WGS sequence"/>
</dbReference>
<dbReference type="GO" id="GO:0003723">
    <property type="term" value="F:RNA binding"/>
    <property type="evidence" value="ECO:0007669"/>
    <property type="project" value="UniProtKB-KW"/>
</dbReference>
<dbReference type="GO" id="GO:0015074">
    <property type="term" value="P:DNA integration"/>
    <property type="evidence" value="ECO:0007669"/>
    <property type="project" value="InterPro"/>
</dbReference>
<dbReference type="SUPFAM" id="SSF53098">
    <property type="entry name" value="Ribonuclease H-like"/>
    <property type="match status" value="1"/>
</dbReference>
<gene>
    <name evidence="3" type="ORF">O181_025636</name>
</gene>
<accession>A0A9Q3GZR4</accession>
<sequence>MWSPKNIIIDRYPKFTSQFWTNLYDMLGTKLAFYTAYYAKTDGLAQRMIQKMEDIIRRFCEYGMKYKDNDWVKLFPEFQLAYNKRQHSTTGKSS</sequence>
<keyword evidence="4" id="KW-1185">Reference proteome</keyword>
<dbReference type="PANTHER" id="PTHR37984">
    <property type="entry name" value="PROTEIN CBG26694"/>
    <property type="match status" value="1"/>
</dbReference>
<dbReference type="InterPro" id="IPR012337">
    <property type="entry name" value="RNaseH-like_sf"/>
</dbReference>
<dbReference type="AlphaFoldDB" id="A0A9Q3GZR4"/>
<comment type="caution">
    <text evidence="3">The sequence shown here is derived from an EMBL/GenBank/DDBJ whole genome shotgun (WGS) entry which is preliminary data.</text>
</comment>
<dbReference type="PROSITE" id="PS50994">
    <property type="entry name" value="INTEGRASE"/>
    <property type="match status" value="1"/>
</dbReference>
<dbReference type="InterPro" id="IPR050951">
    <property type="entry name" value="Retrovirus_Pol_polyprotein"/>
</dbReference>
<proteinExistence type="predicted"/>
<dbReference type="PANTHER" id="PTHR37984:SF15">
    <property type="entry name" value="INTEGRASE CATALYTIC DOMAIN-CONTAINING PROTEIN"/>
    <property type="match status" value="1"/>
</dbReference>
<dbReference type="Gene3D" id="3.30.420.10">
    <property type="entry name" value="Ribonuclease H-like superfamily/Ribonuclease H"/>
    <property type="match status" value="1"/>
</dbReference>
<reference evidence="3" key="1">
    <citation type="submission" date="2021-03" db="EMBL/GenBank/DDBJ databases">
        <title>Draft genome sequence of rust myrtle Austropuccinia psidii MF-1, a brazilian biotype.</title>
        <authorList>
            <person name="Quecine M.C."/>
            <person name="Pachon D.M.R."/>
            <person name="Bonatelli M.L."/>
            <person name="Correr F.H."/>
            <person name="Franceschini L.M."/>
            <person name="Leite T.F."/>
            <person name="Margarido G.R.A."/>
            <person name="Almeida C.A."/>
            <person name="Ferrarezi J.A."/>
            <person name="Labate C.A."/>
        </authorList>
    </citation>
    <scope>NUCLEOTIDE SEQUENCE</scope>
    <source>
        <strain evidence="3">MF-1</strain>
    </source>
</reference>